<gene>
    <name evidence="3" type="ORF">CAEBREN_04136</name>
</gene>
<evidence type="ECO:0000313" key="4">
    <source>
        <dbReference type="Proteomes" id="UP000008068"/>
    </source>
</evidence>
<dbReference type="OMA" id="NEQTIQP"/>
<dbReference type="EMBL" id="GL379840">
    <property type="protein sequence ID" value="EGT53227.1"/>
    <property type="molecule type" value="Genomic_DNA"/>
</dbReference>
<dbReference type="OrthoDB" id="10458770at2759"/>
<keyword evidence="4" id="KW-1185">Reference proteome</keyword>
<reference evidence="4" key="1">
    <citation type="submission" date="2011-07" db="EMBL/GenBank/DDBJ databases">
        <authorList>
            <consortium name="Caenorhabditis brenneri Sequencing and Analysis Consortium"/>
            <person name="Wilson R.K."/>
        </authorList>
    </citation>
    <scope>NUCLEOTIDE SEQUENCE [LARGE SCALE GENOMIC DNA]</scope>
    <source>
        <strain evidence="4">PB2801</strain>
    </source>
</reference>
<keyword evidence="2" id="KW-0732">Signal</keyword>
<dbReference type="Proteomes" id="UP000008068">
    <property type="component" value="Unassembled WGS sequence"/>
</dbReference>
<organism evidence="4">
    <name type="scientific">Caenorhabditis brenneri</name>
    <name type="common">Nematode worm</name>
    <dbReference type="NCBI Taxonomy" id="135651"/>
    <lineage>
        <taxon>Eukaryota</taxon>
        <taxon>Metazoa</taxon>
        <taxon>Ecdysozoa</taxon>
        <taxon>Nematoda</taxon>
        <taxon>Chromadorea</taxon>
        <taxon>Rhabditida</taxon>
        <taxon>Rhabditina</taxon>
        <taxon>Rhabditomorpha</taxon>
        <taxon>Rhabditoidea</taxon>
        <taxon>Rhabditidae</taxon>
        <taxon>Peloderinae</taxon>
        <taxon>Caenorhabditis</taxon>
    </lineage>
</organism>
<feature type="region of interest" description="Disordered" evidence="1">
    <location>
        <begin position="24"/>
        <end position="173"/>
    </location>
</feature>
<dbReference type="InParanoid" id="G0N5D3"/>
<evidence type="ECO:0000256" key="1">
    <source>
        <dbReference type="SAM" id="MobiDB-lite"/>
    </source>
</evidence>
<proteinExistence type="predicted"/>
<evidence type="ECO:0000313" key="3">
    <source>
        <dbReference type="EMBL" id="EGT53227.1"/>
    </source>
</evidence>
<feature type="compositionally biased region" description="Basic and acidic residues" evidence="1">
    <location>
        <begin position="116"/>
        <end position="143"/>
    </location>
</feature>
<evidence type="ECO:0000256" key="2">
    <source>
        <dbReference type="SAM" id="SignalP"/>
    </source>
</evidence>
<name>G0N5D3_CAEBE</name>
<feature type="chain" id="PRO_5003404665" evidence="2">
    <location>
        <begin position="23"/>
        <end position="186"/>
    </location>
</feature>
<feature type="compositionally biased region" description="Polar residues" evidence="1">
    <location>
        <begin position="144"/>
        <end position="154"/>
    </location>
</feature>
<protein>
    <submittedName>
        <fullName evidence="3">Uncharacterized protein</fullName>
    </submittedName>
</protein>
<feature type="compositionally biased region" description="Basic and acidic residues" evidence="1">
    <location>
        <begin position="59"/>
        <end position="71"/>
    </location>
</feature>
<accession>G0N5D3</accession>
<dbReference type="AlphaFoldDB" id="G0N5D3"/>
<feature type="compositionally biased region" description="Polar residues" evidence="1">
    <location>
        <begin position="74"/>
        <end position="84"/>
    </location>
</feature>
<feature type="signal peptide" evidence="2">
    <location>
        <begin position="1"/>
        <end position="22"/>
    </location>
</feature>
<feature type="compositionally biased region" description="Basic and acidic residues" evidence="1">
    <location>
        <begin position="25"/>
        <end position="44"/>
    </location>
</feature>
<dbReference type="eggNOG" id="ENOG502RARC">
    <property type="taxonomic scope" value="Eukaryota"/>
</dbReference>
<dbReference type="HOGENOM" id="CLU_1455635_0_0_1"/>
<sequence length="186" mass="20722">MESSQILLLFFLISSPLLLVMCKPKGKEDSRKVERSRATVDARSRGKKKKSSETAIEIKPVKTPESKKTAVKEQVTQETPSKEPTTNAAKTNTKKKSASKSNERTVTKTVGTTEEYNTKDEVTAPDTSEKKNKTDCKTAEEKALSTQRTQDGSVETTKKKRKPKTEEYLDSQGDDDTLRCVKSICN</sequence>